<evidence type="ECO:0000259" key="1">
    <source>
        <dbReference type="SMART" id="SM00507"/>
    </source>
</evidence>
<dbReference type="GO" id="GO:0003676">
    <property type="term" value="F:nucleic acid binding"/>
    <property type="evidence" value="ECO:0007669"/>
    <property type="project" value="InterPro"/>
</dbReference>
<reference evidence="2" key="1">
    <citation type="submission" date="2018-05" db="EMBL/GenBank/DDBJ databases">
        <authorList>
            <person name="Lanie J.A."/>
            <person name="Ng W.-L."/>
            <person name="Kazmierczak K.M."/>
            <person name="Andrzejewski T.M."/>
            <person name="Davidsen T.M."/>
            <person name="Wayne K.J."/>
            <person name="Tettelin H."/>
            <person name="Glass J.I."/>
            <person name="Rusch D."/>
            <person name="Podicherti R."/>
            <person name="Tsui H.-C.T."/>
            <person name="Winkler M.E."/>
        </authorList>
    </citation>
    <scope>NUCLEOTIDE SEQUENCE</scope>
</reference>
<sequence length="138" mass="16269">MTHDSRYHPEWETVSRYVRELFNYHCTRCDKDCRKTKNAQMVLQVHHIDENPANNALENLIPLCASCHLKIEGEARLHAPYREKQLELFEDHTYMSRMKEMRENALAKYGSEVKPEVSGLDAETYETNAIEWEINEPS</sequence>
<dbReference type="InterPro" id="IPR003615">
    <property type="entry name" value="HNH_nuc"/>
</dbReference>
<gene>
    <name evidence="2" type="ORF">METZ01_LOCUS24500</name>
</gene>
<organism evidence="2">
    <name type="scientific">marine metagenome</name>
    <dbReference type="NCBI Taxonomy" id="408172"/>
    <lineage>
        <taxon>unclassified sequences</taxon>
        <taxon>metagenomes</taxon>
        <taxon>ecological metagenomes</taxon>
    </lineage>
</organism>
<evidence type="ECO:0000313" key="2">
    <source>
        <dbReference type="EMBL" id="SUZ71646.1"/>
    </source>
</evidence>
<proteinExistence type="predicted"/>
<protein>
    <recommendedName>
        <fullName evidence="1">HNH nuclease domain-containing protein</fullName>
    </recommendedName>
</protein>
<dbReference type="CDD" id="cd00085">
    <property type="entry name" value="HNHc"/>
    <property type="match status" value="1"/>
</dbReference>
<dbReference type="AlphaFoldDB" id="A0A381PX33"/>
<feature type="domain" description="HNH nuclease" evidence="1">
    <location>
        <begin position="13"/>
        <end position="69"/>
    </location>
</feature>
<dbReference type="EMBL" id="UINC01001127">
    <property type="protein sequence ID" value="SUZ71646.1"/>
    <property type="molecule type" value="Genomic_DNA"/>
</dbReference>
<accession>A0A381PX33</accession>
<dbReference type="GO" id="GO:0008270">
    <property type="term" value="F:zinc ion binding"/>
    <property type="evidence" value="ECO:0007669"/>
    <property type="project" value="InterPro"/>
</dbReference>
<dbReference type="SMART" id="SM00507">
    <property type="entry name" value="HNHc"/>
    <property type="match status" value="1"/>
</dbReference>
<dbReference type="Gene3D" id="1.10.30.50">
    <property type="match status" value="1"/>
</dbReference>
<dbReference type="Pfam" id="PF01844">
    <property type="entry name" value="HNH"/>
    <property type="match status" value="1"/>
</dbReference>
<dbReference type="InterPro" id="IPR002711">
    <property type="entry name" value="HNH"/>
</dbReference>
<dbReference type="GO" id="GO:0004519">
    <property type="term" value="F:endonuclease activity"/>
    <property type="evidence" value="ECO:0007669"/>
    <property type="project" value="InterPro"/>
</dbReference>
<name>A0A381PX33_9ZZZZ</name>